<dbReference type="SMART" id="SM00033">
    <property type="entry name" value="CH"/>
    <property type="match status" value="1"/>
</dbReference>
<dbReference type="EMBL" id="WKFB01000360">
    <property type="protein sequence ID" value="KAF6725467.1"/>
    <property type="molecule type" value="Genomic_DNA"/>
</dbReference>
<dbReference type="GO" id="GO:0046872">
    <property type="term" value="F:metal ion binding"/>
    <property type="evidence" value="ECO:0007669"/>
    <property type="project" value="UniProtKB-KW"/>
</dbReference>
<dbReference type="Gene3D" id="1.10.418.10">
    <property type="entry name" value="Calponin-like domain"/>
    <property type="match status" value="1"/>
</dbReference>
<protein>
    <submittedName>
        <fullName evidence="9">LIM domain only protein 7</fullName>
    </submittedName>
</protein>
<dbReference type="SUPFAM" id="SSF47576">
    <property type="entry name" value="Calponin-homology domain, CH-domain"/>
    <property type="match status" value="1"/>
</dbReference>
<evidence type="ECO:0000259" key="8">
    <source>
        <dbReference type="PROSITE" id="PS50106"/>
    </source>
</evidence>
<feature type="region of interest" description="Disordered" evidence="5">
    <location>
        <begin position="932"/>
        <end position="1019"/>
    </location>
</feature>
<feature type="compositionally biased region" description="Basic and acidic residues" evidence="5">
    <location>
        <begin position="197"/>
        <end position="213"/>
    </location>
</feature>
<feature type="domain" description="LIM zinc-binding" evidence="7">
    <location>
        <begin position="1256"/>
        <end position="1322"/>
    </location>
</feature>
<evidence type="ECO:0000256" key="5">
    <source>
        <dbReference type="SAM" id="MobiDB-lite"/>
    </source>
</evidence>
<feature type="compositionally biased region" description="Basic and acidic residues" evidence="5">
    <location>
        <begin position="1056"/>
        <end position="1069"/>
    </location>
</feature>
<evidence type="ECO:0000256" key="4">
    <source>
        <dbReference type="PROSITE-ProRule" id="PRU00125"/>
    </source>
</evidence>
<feature type="domain" description="Calponin-homology (CH)" evidence="6">
    <location>
        <begin position="43"/>
        <end position="160"/>
    </location>
</feature>
<dbReference type="Pfam" id="PF15949">
    <property type="entry name" value="DUF4757"/>
    <property type="match status" value="1"/>
</dbReference>
<dbReference type="SMART" id="SM00228">
    <property type="entry name" value="PDZ"/>
    <property type="match status" value="1"/>
</dbReference>
<evidence type="ECO:0000256" key="2">
    <source>
        <dbReference type="ARBA" id="ARBA00022833"/>
    </source>
</evidence>
<dbReference type="SUPFAM" id="SSF50156">
    <property type="entry name" value="PDZ domain-like"/>
    <property type="match status" value="1"/>
</dbReference>
<reference evidence="9" key="1">
    <citation type="journal article" name="BMC Genomics">
        <title>Long-read sequencing and de novo genome assembly of marine medaka (Oryzias melastigma).</title>
        <authorList>
            <person name="Liang P."/>
            <person name="Saqib H.S.A."/>
            <person name="Ni X."/>
            <person name="Shen Y."/>
        </authorList>
    </citation>
    <scope>NUCLEOTIDE SEQUENCE</scope>
    <source>
        <strain evidence="9">Bigg-433</strain>
    </source>
</reference>
<keyword evidence="2 4" id="KW-0862">Zinc</keyword>
<dbReference type="InterPro" id="IPR031865">
    <property type="entry name" value="DUF4757"/>
</dbReference>
<evidence type="ECO:0000256" key="1">
    <source>
        <dbReference type="ARBA" id="ARBA00022723"/>
    </source>
</evidence>
<feature type="compositionally biased region" description="Basic and acidic residues" evidence="5">
    <location>
        <begin position="951"/>
        <end position="974"/>
    </location>
</feature>
<feature type="region of interest" description="Disordered" evidence="5">
    <location>
        <begin position="437"/>
        <end position="489"/>
    </location>
</feature>
<feature type="compositionally biased region" description="Basic and acidic residues" evidence="5">
    <location>
        <begin position="981"/>
        <end position="991"/>
    </location>
</feature>
<keyword evidence="3 4" id="KW-0440">LIM domain</keyword>
<dbReference type="PANTHER" id="PTHR46767">
    <property type="entry name" value="LIM DOMAIN ONLY PROTEIN 7"/>
    <property type="match status" value="1"/>
</dbReference>
<dbReference type="Proteomes" id="UP000646548">
    <property type="component" value="Unassembled WGS sequence"/>
</dbReference>
<dbReference type="Pfam" id="PF00412">
    <property type="entry name" value="LIM"/>
    <property type="match status" value="1"/>
</dbReference>
<dbReference type="PROSITE" id="PS50106">
    <property type="entry name" value="PDZ"/>
    <property type="match status" value="1"/>
</dbReference>
<feature type="compositionally biased region" description="Basic and acidic residues" evidence="5">
    <location>
        <begin position="1111"/>
        <end position="1122"/>
    </location>
</feature>
<dbReference type="InterPro" id="IPR001478">
    <property type="entry name" value="PDZ"/>
</dbReference>
<keyword evidence="1 4" id="KW-0479">Metal-binding</keyword>
<dbReference type="InterPro" id="IPR036872">
    <property type="entry name" value="CH_dom_sf"/>
</dbReference>
<dbReference type="SMART" id="SM00132">
    <property type="entry name" value="LIM"/>
    <property type="match status" value="1"/>
</dbReference>
<feature type="compositionally biased region" description="Basic and acidic residues" evidence="5">
    <location>
        <begin position="1085"/>
        <end position="1102"/>
    </location>
</feature>
<gene>
    <name evidence="9" type="ORF">FQA47_008290</name>
</gene>
<evidence type="ECO:0000313" key="10">
    <source>
        <dbReference type="Proteomes" id="UP000646548"/>
    </source>
</evidence>
<dbReference type="Pfam" id="PF17820">
    <property type="entry name" value="PDZ_6"/>
    <property type="match status" value="1"/>
</dbReference>
<dbReference type="InterPro" id="IPR029978">
    <property type="entry name" value="LMO-7"/>
</dbReference>
<evidence type="ECO:0000256" key="3">
    <source>
        <dbReference type="ARBA" id="ARBA00023038"/>
    </source>
</evidence>
<feature type="region of interest" description="Disordered" evidence="5">
    <location>
        <begin position="1050"/>
        <end position="1155"/>
    </location>
</feature>
<dbReference type="PROSITE" id="PS50023">
    <property type="entry name" value="LIM_DOMAIN_2"/>
    <property type="match status" value="1"/>
</dbReference>
<dbReference type="InterPro" id="IPR041489">
    <property type="entry name" value="PDZ_6"/>
</dbReference>
<organism evidence="9 10">
    <name type="scientific">Oryzias melastigma</name>
    <name type="common">Marine medaka</name>
    <dbReference type="NCBI Taxonomy" id="30732"/>
    <lineage>
        <taxon>Eukaryota</taxon>
        <taxon>Metazoa</taxon>
        <taxon>Chordata</taxon>
        <taxon>Craniata</taxon>
        <taxon>Vertebrata</taxon>
        <taxon>Euteleostomi</taxon>
        <taxon>Actinopterygii</taxon>
        <taxon>Neopterygii</taxon>
        <taxon>Teleostei</taxon>
        <taxon>Neoteleostei</taxon>
        <taxon>Acanthomorphata</taxon>
        <taxon>Ovalentaria</taxon>
        <taxon>Atherinomorphae</taxon>
        <taxon>Beloniformes</taxon>
        <taxon>Adrianichthyidae</taxon>
        <taxon>Oryziinae</taxon>
        <taxon>Oryzias</taxon>
    </lineage>
</organism>
<feature type="region of interest" description="Disordered" evidence="5">
    <location>
        <begin position="193"/>
        <end position="218"/>
    </location>
</feature>
<dbReference type="GO" id="GO:0030155">
    <property type="term" value="P:regulation of cell adhesion"/>
    <property type="evidence" value="ECO:0007669"/>
    <property type="project" value="InterPro"/>
</dbReference>
<dbReference type="Gene3D" id="2.30.42.10">
    <property type="match status" value="1"/>
</dbReference>
<feature type="region of interest" description="Disordered" evidence="5">
    <location>
        <begin position="1205"/>
        <end position="1226"/>
    </location>
</feature>
<dbReference type="InterPro" id="IPR036034">
    <property type="entry name" value="PDZ_sf"/>
</dbReference>
<feature type="compositionally biased region" description="Polar residues" evidence="5">
    <location>
        <begin position="1124"/>
        <end position="1140"/>
    </location>
</feature>
<feature type="compositionally biased region" description="Basic and acidic residues" evidence="5">
    <location>
        <begin position="611"/>
        <end position="620"/>
    </location>
</feature>
<dbReference type="Gene3D" id="2.10.110.10">
    <property type="entry name" value="Cysteine Rich Protein"/>
    <property type="match status" value="1"/>
</dbReference>
<dbReference type="PROSITE" id="PS50021">
    <property type="entry name" value="CH"/>
    <property type="match status" value="1"/>
</dbReference>
<feature type="compositionally biased region" description="Basic residues" evidence="5">
    <location>
        <begin position="732"/>
        <end position="741"/>
    </location>
</feature>
<feature type="domain" description="PDZ" evidence="8">
    <location>
        <begin position="812"/>
        <end position="870"/>
    </location>
</feature>
<dbReference type="InterPro" id="IPR001715">
    <property type="entry name" value="CH_dom"/>
</dbReference>
<dbReference type="CDD" id="cd00136">
    <property type="entry name" value="PDZ_canonical"/>
    <property type="match status" value="1"/>
</dbReference>
<evidence type="ECO:0000259" key="7">
    <source>
        <dbReference type="PROSITE" id="PS50023"/>
    </source>
</evidence>
<evidence type="ECO:0000313" key="9">
    <source>
        <dbReference type="EMBL" id="KAF6725467.1"/>
    </source>
</evidence>
<dbReference type="Pfam" id="PF00307">
    <property type="entry name" value="CH"/>
    <property type="match status" value="1"/>
</dbReference>
<accession>A0A834C4E7</accession>
<dbReference type="FunFam" id="1.10.418.10:FF:000038">
    <property type="entry name" value="LIM and calponin homology domains-containing protein 1"/>
    <property type="match status" value="1"/>
</dbReference>
<comment type="caution">
    <text evidence="9">The sequence shown here is derived from an EMBL/GenBank/DDBJ whole genome shotgun (WGS) entry which is preliminary data.</text>
</comment>
<feature type="region of interest" description="Disordered" evidence="5">
    <location>
        <begin position="720"/>
        <end position="747"/>
    </location>
</feature>
<name>A0A834C4E7_ORYME</name>
<feature type="compositionally biased region" description="Polar residues" evidence="5">
    <location>
        <begin position="1211"/>
        <end position="1226"/>
    </location>
</feature>
<sequence>MEGKLHVRSGSLDVSQSEQLHGRAAESKHIGMEWRQQTSISCADAFSEAQRWIEEVTGKSFGCSDFRAALENGVLLCDLINQLKPGIIKRMNRLSTPIAGLDNVNVFLKACGKLGLNESQLFHPGDLQDLSTRVTLRHDESKRRLKNVLITIYWLGRKAQLDSFYSGPQLNFKAFEGLLGLALSKALEDGSNVLGRDGGHKERHELETEERRRTAPGVSRGNSVEHIEFLQTYLSQNDEEFVLHFPCEEDSDDDYTEADPILDDLYFRRLRLTLHQTSINPEHNRFLPRYWTPEEDVRVKRIYLGSQRRPWYRKMLRLRSKSLSDIPMVYPVSKVTNGSLYGKDKNIGSASEWNQDKRRCSVAAKDSEAQWQDDLNKWKTRRRSGKSDLLRSSQDREHVITQMTNGAMADFEKNEAQGPIKRDQIIWKHHSVPSPCFISPPSKASGSDFRPHTSAPLARSNATEVPCSPKNAVQSSPELSVKPQPASDQSILGEDTYIASLASDGATTPSVQQSFTSQTQVQTAWSRASPQYIPEQTKPKNASTQQFSSLIETTQPKEILISTKRHTLAPRLSSSDKSTLYIESKENVSTTNFDKDGAATTQDFLHQNYKSQEESQKSHGEPAGGAKFQPAASSSKYLSRSLTWSTSAGLPRGYRQSESCIRLSPAITIAPRPFGSKQPRVSSLPRVLSVEDSQGLPLSIEKNDSHCPPSKLGLKRQTAAAHLRGQYQASVRQKKANQAKQKHAEQREDANNAAFSGMQPSLQTTLHPQKAYTRTLPQPYTSPQYYSSSDSHFPLSSTFDVFKAEHSDMRVTLTLKPNSVPDFGFKTVWDSQGARIKTVQPGSPAELCRLRADDEIVAVDGVAVMHLNHNLWKDKMASSLQTGTLTMDIRRYGVKDWSSNEETHKNQPAQSRMTLNLAAAPVLIGCADRQNSAEMTDAQESKLNEQSPNIKEVKATSGEPKDDLVASRSKDYSVSRKNKKRRDEFFKEKGGSESAISDLQVPSLRPSSSSWSWDSEEDRRRLEKWQEEQERLLQEQYQRDQERLEAEWQRAQQDAVEGRKTENVFDLSHESFSSSQHHVNGWTKKSQEERQSPERDLKESERKHRNHVQRVHTEKTAERDWAKSLSTSALAAPSRQTTGDQSKRKGRLSKAEQERQQILEEMKKRNQLLTDNSWIRQRSNSFHKDAPSMSIKRYESLDNLDVLRQSPDPSPTLTYPRSNSATGSYCTPTRAASSRYSTGSVPPGRNAYVEHGSAWRTCCVCERVLGSGAAMVIEALSLFFHYTCFQCVGCNRNLGGTKSRVQVRVRNRKLYCEHCYFQLKSSGAFLI</sequence>
<proteinExistence type="predicted"/>
<dbReference type="InterPro" id="IPR001781">
    <property type="entry name" value="Znf_LIM"/>
</dbReference>
<evidence type="ECO:0000259" key="6">
    <source>
        <dbReference type="PROSITE" id="PS50021"/>
    </source>
</evidence>
<feature type="region of interest" description="Disordered" evidence="5">
    <location>
        <begin position="609"/>
        <end position="632"/>
    </location>
</feature>
<dbReference type="CDD" id="cd08368">
    <property type="entry name" value="LIM"/>
    <property type="match status" value="1"/>
</dbReference>
<dbReference type="GO" id="GO:0023051">
    <property type="term" value="P:regulation of signaling"/>
    <property type="evidence" value="ECO:0007669"/>
    <property type="project" value="InterPro"/>
</dbReference>
<feature type="compositionally biased region" description="Low complexity" evidence="5">
    <location>
        <begin position="1002"/>
        <end position="1013"/>
    </location>
</feature>
<dbReference type="PROSITE" id="PS00478">
    <property type="entry name" value="LIM_DOMAIN_1"/>
    <property type="match status" value="1"/>
</dbReference>
<dbReference type="PANTHER" id="PTHR46767:SF2">
    <property type="entry name" value="LIM DOMAIN 7B"/>
    <property type="match status" value="1"/>
</dbReference>